<feature type="compositionally biased region" description="Polar residues" evidence="1">
    <location>
        <begin position="1"/>
        <end position="15"/>
    </location>
</feature>
<accession>A0A4Y2U5L8</accession>
<reference evidence="2 3" key="1">
    <citation type="journal article" date="2019" name="Sci. Rep.">
        <title>Orb-weaving spider Araneus ventricosus genome elucidates the spidroin gene catalogue.</title>
        <authorList>
            <person name="Kono N."/>
            <person name="Nakamura H."/>
            <person name="Ohtoshi R."/>
            <person name="Moran D.A.P."/>
            <person name="Shinohara A."/>
            <person name="Yoshida Y."/>
            <person name="Fujiwara M."/>
            <person name="Mori M."/>
            <person name="Tomita M."/>
            <person name="Arakawa K."/>
        </authorList>
    </citation>
    <scope>NUCLEOTIDE SEQUENCE [LARGE SCALE GENOMIC DNA]</scope>
</reference>
<sequence length="80" mass="8672">MSSFTKDGSRDPNQSKVHRSCSPKNTTLSNPRHVSDSVNHSCAQPHLHSEALSFPRHVDPGRGSVASANTCHPRIIVVAM</sequence>
<dbReference type="EMBL" id="BGPR01033401">
    <property type="protein sequence ID" value="GBO07304.1"/>
    <property type="molecule type" value="Genomic_DNA"/>
</dbReference>
<evidence type="ECO:0000313" key="3">
    <source>
        <dbReference type="Proteomes" id="UP000499080"/>
    </source>
</evidence>
<organism evidence="2 3">
    <name type="scientific">Araneus ventricosus</name>
    <name type="common">Orbweaver spider</name>
    <name type="synonym">Epeira ventricosa</name>
    <dbReference type="NCBI Taxonomy" id="182803"/>
    <lineage>
        <taxon>Eukaryota</taxon>
        <taxon>Metazoa</taxon>
        <taxon>Ecdysozoa</taxon>
        <taxon>Arthropoda</taxon>
        <taxon>Chelicerata</taxon>
        <taxon>Arachnida</taxon>
        <taxon>Araneae</taxon>
        <taxon>Araneomorphae</taxon>
        <taxon>Entelegynae</taxon>
        <taxon>Araneoidea</taxon>
        <taxon>Araneidae</taxon>
        <taxon>Araneus</taxon>
    </lineage>
</organism>
<proteinExistence type="predicted"/>
<evidence type="ECO:0000256" key="1">
    <source>
        <dbReference type="SAM" id="MobiDB-lite"/>
    </source>
</evidence>
<gene>
    <name evidence="2" type="ORF">AVEN_91550_1</name>
</gene>
<comment type="caution">
    <text evidence="2">The sequence shown here is derived from an EMBL/GenBank/DDBJ whole genome shotgun (WGS) entry which is preliminary data.</text>
</comment>
<feature type="region of interest" description="Disordered" evidence="1">
    <location>
        <begin position="1"/>
        <end position="42"/>
    </location>
</feature>
<keyword evidence="3" id="KW-1185">Reference proteome</keyword>
<evidence type="ECO:0000313" key="2">
    <source>
        <dbReference type="EMBL" id="GBO07304.1"/>
    </source>
</evidence>
<name>A0A4Y2U5L8_ARAVE</name>
<feature type="compositionally biased region" description="Polar residues" evidence="1">
    <location>
        <begin position="22"/>
        <end position="42"/>
    </location>
</feature>
<dbReference type="Proteomes" id="UP000499080">
    <property type="component" value="Unassembled WGS sequence"/>
</dbReference>
<protein>
    <submittedName>
        <fullName evidence="2">Uncharacterized protein</fullName>
    </submittedName>
</protein>
<dbReference type="AlphaFoldDB" id="A0A4Y2U5L8"/>